<feature type="transmembrane region" description="Helical" evidence="6">
    <location>
        <begin position="313"/>
        <end position="330"/>
    </location>
</feature>
<gene>
    <name evidence="8" type="ORF">JF887_07215</name>
</gene>
<evidence type="ECO:0000256" key="4">
    <source>
        <dbReference type="ARBA" id="ARBA00023136"/>
    </source>
</evidence>
<dbReference type="GO" id="GO:0016020">
    <property type="term" value="C:membrane"/>
    <property type="evidence" value="ECO:0007669"/>
    <property type="project" value="UniProtKB-SubCell"/>
</dbReference>
<feature type="domain" description="NADH:quinone oxidoreductase/Mrp antiporter transmembrane" evidence="7">
    <location>
        <begin position="137"/>
        <end position="432"/>
    </location>
</feature>
<evidence type="ECO:0000313" key="9">
    <source>
        <dbReference type="Proteomes" id="UP000614410"/>
    </source>
</evidence>
<feature type="transmembrane region" description="Helical" evidence="6">
    <location>
        <begin position="420"/>
        <end position="443"/>
    </location>
</feature>
<dbReference type="InterPro" id="IPR001750">
    <property type="entry name" value="ND/Mrp_TM"/>
</dbReference>
<feature type="transmembrane region" description="Helical" evidence="6">
    <location>
        <begin position="42"/>
        <end position="62"/>
    </location>
</feature>
<evidence type="ECO:0000256" key="3">
    <source>
        <dbReference type="ARBA" id="ARBA00022989"/>
    </source>
</evidence>
<feature type="transmembrane region" description="Helical" evidence="6">
    <location>
        <begin position="167"/>
        <end position="190"/>
    </location>
</feature>
<feature type="transmembrane region" description="Helical" evidence="6">
    <location>
        <begin position="385"/>
        <end position="408"/>
    </location>
</feature>
<dbReference type="PANTHER" id="PTHR22773">
    <property type="entry name" value="NADH DEHYDROGENASE"/>
    <property type="match status" value="1"/>
</dbReference>
<feature type="transmembrane region" description="Helical" evidence="6">
    <location>
        <begin position="210"/>
        <end position="230"/>
    </location>
</feature>
<feature type="transmembrane region" description="Helical" evidence="6">
    <location>
        <begin position="281"/>
        <end position="301"/>
    </location>
</feature>
<feature type="transmembrane region" description="Helical" evidence="6">
    <location>
        <begin position="82"/>
        <end position="100"/>
    </location>
</feature>
<evidence type="ECO:0000256" key="2">
    <source>
        <dbReference type="ARBA" id="ARBA00022692"/>
    </source>
</evidence>
<feature type="transmembrane region" description="Helical" evidence="6">
    <location>
        <begin position="137"/>
        <end position="155"/>
    </location>
</feature>
<feature type="transmembrane region" description="Helical" evidence="6">
    <location>
        <begin position="342"/>
        <end position="364"/>
    </location>
</feature>
<organism evidence="8 9">
    <name type="scientific">Candidatus Amunia macphersoniae</name>
    <dbReference type="NCBI Taxonomy" id="3127014"/>
    <lineage>
        <taxon>Bacteria</taxon>
        <taxon>Bacillati</taxon>
        <taxon>Candidatus Dormiibacterota</taxon>
        <taxon>Candidatus Dormibacteria</taxon>
        <taxon>Candidatus Aeolococcales</taxon>
        <taxon>Candidatus Aeolococcaceae</taxon>
        <taxon>Candidatus Amunia</taxon>
    </lineage>
</organism>
<dbReference type="EMBL" id="JAEKNN010000031">
    <property type="protein sequence ID" value="MBJ7609207.1"/>
    <property type="molecule type" value="Genomic_DNA"/>
</dbReference>
<feature type="transmembrane region" description="Helical" evidence="6">
    <location>
        <begin position="6"/>
        <end position="30"/>
    </location>
</feature>
<sequence>MNPGLAILLGLLPAVMLTGGAVLCFAVALLRRGTRPSLYRWLTLLATVAAFTASMFELRGMSSQRSGVGLVAYGGGLMVDRFHVFGSALVCAVVALTVLGSQGYMRRVPSRAGAYCCLIQLSAAASVMLLAQREMSAFTISFALLIACLVLLTAMTKTSAVTAEAAFRQVLSGGIALATTIYGLVLIYVATGTTDLSRLATGFRVDGTRIDGVLSVVGIALVVIGLLLAVGAPPLQAWARHMQEAAPGSTAGFSSAIGVVTGAAVLARYAVEAFGAGSSRWALLVDALGAAAMLSGAILAVRAGTIRRLIADLSIVQAGFLLIAVASSGPGMSGSNAAGVTALLYALMASAAALVATLLLAGIFDAAGLATSIAAYRGAGRRAPATAALLSLSLFALAGVPPLAGFIARLLIAETALDAGAGWAVAIAGVAVTLAAVAVLRWLTAMYADDNNEAPFAVTTTPLASRITAATAAVLGLLLAGFAGPLLSLAGGGATALH</sequence>
<feature type="transmembrane region" description="Helical" evidence="6">
    <location>
        <begin position="251"/>
        <end position="269"/>
    </location>
</feature>
<reference evidence="8 9" key="1">
    <citation type="submission" date="2020-10" db="EMBL/GenBank/DDBJ databases">
        <title>Ca. Dormibacterota MAGs.</title>
        <authorList>
            <person name="Montgomery K."/>
        </authorList>
    </citation>
    <scope>NUCLEOTIDE SEQUENCE [LARGE SCALE GENOMIC DNA]</scope>
    <source>
        <strain evidence="8">Mitchell_Peninsula_5</strain>
    </source>
</reference>
<keyword evidence="2 5" id="KW-0812">Transmembrane</keyword>
<evidence type="ECO:0000256" key="5">
    <source>
        <dbReference type="RuleBase" id="RU000320"/>
    </source>
</evidence>
<dbReference type="Pfam" id="PF00361">
    <property type="entry name" value="Proton_antipo_M"/>
    <property type="match status" value="1"/>
</dbReference>
<comment type="subcellular location">
    <subcellularLocation>
        <location evidence="1">Endomembrane system</location>
        <topology evidence="1">Multi-pass membrane protein</topology>
    </subcellularLocation>
    <subcellularLocation>
        <location evidence="5">Membrane</location>
        <topology evidence="5">Multi-pass membrane protein</topology>
    </subcellularLocation>
</comment>
<protein>
    <recommendedName>
        <fullName evidence="7">NADH:quinone oxidoreductase/Mrp antiporter transmembrane domain-containing protein</fullName>
    </recommendedName>
</protein>
<dbReference type="AlphaFoldDB" id="A0A934KK48"/>
<name>A0A934KK48_9BACT</name>
<evidence type="ECO:0000256" key="1">
    <source>
        <dbReference type="ARBA" id="ARBA00004127"/>
    </source>
</evidence>
<comment type="caution">
    <text evidence="8">The sequence shown here is derived from an EMBL/GenBank/DDBJ whole genome shotgun (WGS) entry which is preliminary data.</text>
</comment>
<evidence type="ECO:0000313" key="8">
    <source>
        <dbReference type="EMBL" id="MBJ7609207.1"/>
    </source>
</evidence>
<evidence type="ECO:0000259" key="7">
    <source>
        <dbReference type="Pfam" id="PF00361"/>
    </source>
</evidence>
<accession>A0A934KK48</accession>
<evidence type="ECO:0000256" key="6">
    <source>
        <dbReference type="SAM" id="Phobius"/>
    </source>
</evidence>
<feature type="transmembrane region" description="Helical" evidence="6">
    <location>
        <begin position="112"/>
        <end position="131"/>
    </location>
</feature>
<dbReference type="Proteomes" id="UP000614410">
    <property type="component" value="Unassembled WGS sequence"/>
</dbReference>
<keyword evidence="3 6" id="KW-1133">Transmembrane helix</keyword>
<keyword evidence="4 6" id="KW-0472">Membrane</keyword>
<proteinExistence type="predicted"/>
<dbReference type="GO" id="GO:0012505">
    <property type="term" value="C:endomembrane system"/>
    <property type="evidence" value="ECO:0007669"/>
    <property type="project" value="UniProtKB-SubCell"/>
</dbReference>